<keyword evidence="7" id="KW-0722">Serine protease inhibitor</keyword>
<keyword evidence="4" id="KW-0964">Secreted</keyword>
<keyword evidence="5" id="KW-0646">Protease inhibitor</keyword>
<dbReference type="InterPro" id="IPR023795">
    <property type="entry name" value="Serpin_CS"/>
</dbReference>
<feature type="region of interest" description="Disordered" evidence="13">
    <location>
        <begin position="300"/>
        <end position="402"/>
    </location>
</feature>
<dbReference type="InterPro" id="IPR000215">
    <property type="entry name" value="Serpin_fam"/>
</dbReference>
<evidence type="ECO:0000256" key="2">
    <source>
        <dbReference type="ARBA" id="ARBA00004613"/>
    </source>
</evidence>
<dbReference type="GO" id="GO:0005615">
    <property type="term" value="C:extracellular space"/>
    <property type="evidence" value="ECO:0007669"/>
    <property type="project" value="InterPro"/>
</dbReference>
<dbReference type="GO" id="GO:0004867">
    <property type="term" value="F:serine-type endopeptidase inhibitor activity"/>
    <property type="evidence" value="ECO:0007669"/>
    <property type="project" value="UniProtKB-KW"/>
</dbReference>
<name>A0A9D4QA50_RHISA</name>
<evidence type="ECO:0000256" key="6">
    <source>
        <dbReference type="ARBA" id="ARBA00022692"/>
    </source>
</evidence>
<keyword evidence="10" id="KW-0325">Glycoprotein</keyword>
<keyword evidence="6 14" id="KW-0812">Transmembrane</keyword>
<evidence type="ECO:0000256" key="10">
    <source>
        <dbReference type="ARBA" id="ARBA00023180"/>
    </source>
</evidence>
<dbReference type="InterPro" id="IPR018499">
    <property type="entry name" value="Tetraspanin/Peripherin"/>
</dbReference>
<feature type="transmembrane region" description="Helical" evidence="14">
    <location>
        <begin position="471"/>
        <end position="491"/>
    </location>
</feature>
<dbReference type="SUPFAM" id="SSF48652">
    <property type="entry name" value="Tetraspanin"/>
    <property type="match status" value="1"/>
</dbReference>
<dbReference type="GO" id="GO:0003676">
    <property type="term" value="F:nucleic acid binding"/>
    <property type="evidence" value="ECO:0007669"/>
    <property type="project" value="InterPro"/>
</dbReference>
<dbReference type="Gene3D" id="1.10.1450.10">
    <property type="entry name" value="Tetraspanin"/>
    <property type="match status" value="1"/>
</dbReference>
<evidence type="ECO:0000256" key="3">
    <source>
        <dbReference type="ARBA" id="ARBA00009500"/>
    </source>
</evidence>
<dbReference type="Pfam" id="PF00079">
    <property type="entry name" value="Serpin"/>
    <property type="match status" value="1"/>
</dbReference>
<feature type="compositionally biased region" description="Polar residues" evidence="13">
    <location>
        <begin position="381"/>
        <end position="402"/>
    </location>
</feature>
<dbReference type="SUPFAM" id="SSF56574">
    <property type="entry name" value="Serpins"/>
    <property type="match status" value="1"/>
</dbReference>
<dbReference type="Gene3D" id="2.30.39.10">
    <property type="entry name" value="Alpha-1-antitrypsin, domain 1"/>
    <property type="match status" value="1"/>
</dbReference>
<keyword evidence="11" id="KW-0479">Metal-binding</keyword>
<proteinExistence type="inferred from homology"/>
<keyword evidence="11" id="KW-0862">Zinc</keyword>
<keyword evidence="17" id="KW-1185">Reference proteome</keyword>
<evidence type="ECO:0000256" key="5">
    <source>
        <dbReference type="ARBA" id="ARBA00022690"/>
    </source>
</evidence>
<keyword evidence="11" id="KW-0863">Zinc-finger</keyword>
<evidence type="ECO:0000256" key="14">
    <source>
        <dbReference type="SAM" id="Phobius"/>
    </source>
</evidence>
<evidence type="ECO:0000313" key="16">
    <source>
        <dbReference type="EMBL" id="KAH7972251.1"/>
    </source>
</evidence>
<dbReference type="PROSITE" id="PS00284">
    <property type="entry name" value="SERPIN"/>
    <property type="match status" value="1"/>
</dbReference>
<protein>
    <recommendedName>
        <fullName evidence="15">CCHC-type domain-containing protein</fullName>
    </recommendedName>
</protein>
<evidence type="ECO:0000256" key="12">
    <source>
        <dbReference type="RuleBase" id="RU000411"/>
    </source>
</evidence>
<feature type="domain" description="CCHC-type" evidence="15">
    <location>
        <begin position="235"/>
        <end position="250"/>
    </location>
</feature>
<evidence type="ECO:0000256" key="9">
    <source>
        <dbReference type="ARBA" id="ARBA00023136"/>
    </source>
</evidence>
<evidence type="ECO:0000313" key="17">
    <source>
        <dbReference type="Proteomes" id="UP000821837"/>
    </source>
</evidence>
<evidence type="ECO:0000259" key="15">
    <source>
        <dbReference type="PROSITE" id="PS50158"/>
    </source>
</evidence>
<dbReference type="AlphaFoldDB" id="A0A9D4QA50"/>
<evidence type="ECO:0000256" key="4">
    <source>
        <dbReference type="ARBA" id="ARBA00022525"/>
    </source>
</evidence>
<dbReference type="SMART" id="SM00093">
    <property type="entry name" value="SERPIN"/>
    <property type="match status" value="1"/>
</dbReference>
<feature type="compositionally biased region" description="Polar residues" evidence="13">
    <location>
        <begin position="328"/>
        <end position="340"/>
    </location>
</feature>
<dbReference type="VEuPathDB" id="VectorBase:RSAN_057854"/>
<sequence>MPHEAMVEGEQISKEEAESNGWITAHRKRNADKTRLENETRTAGHSGARVGARNAGQLRKVAAASRLPRLPKSHFRVVVRPGGGLDVRKCSQLKVTQAILMAARLPPAAAEEDIVCANAMQNIFVISTPSESNANAYSTVQEIILADKRHPITAYITPPGNTCRGVVRGIDADLPEAALQSLFVTPKNPMVLGVRRIKESTTVIVLFNGMKMPNYVRCGPNMVRCTLYKRQIDTCRNCGRVGHRQDVCPRPTEKVCDLCGTLITTNGHECVQPKCALCGDAHLTGDRTCRNRYQVPYVVRRRRRRRKSGKKNATSNAANAGGLGIPASTETPTAEASRNATPERSRSRSKSRSRVRINSQPTWADKAAKTGGTTALESHHSCGTTPAPSSAETARHSPSSDTAAEHTIVTGVLLAHAQSVVRDFLDYGVRRSSVVFLSSLYAKFEPSDSGEHSFTAPSTLLVALLFNLETVLMVVSGLLFLTASVGLLGAVRENVFLLEVYKNVVLFLVVLSFGASLLVAGMPWLAHTFIMDHVTEDFVVHYRDKADYRKTIDYLQTTLSCCGMTQAGYRDWQANVYFACNDSNPSPERCSVPPSCCRHTPGHGEAVKRSAGNVLGEDAYPPIPNTLCGRGVLRMSDRDAWKVIHLRGCGDAIFQTLRAHNLELFLVMLIVVSYLLLLNSLASSVQSQIRSLTRIYDKYYEASPVTTQILSESLLQFSLDIYAQLKSQNKDGQNIFFSPFSIAVALTMTLAGARNKTAEQLAALLHVKDSRDKLQSSYAILLKELSKFAPDVEFHVANRMYGDQRFAVQKSYRSDLEKSYGATIMSVDFSKNHEEIRLEANEWVSEQTASKIRDLLPPGSVGADTALILLNAIYFKGFWSSPFMANDTQPRNFHLDSKNVVKVDTMHHKKSYKIGSSKDLKVRALEMPYRGGKMSMIILLPDEREGLPFLEKHITSETLSALLGGLERDDNVCLSLPKLKIERGLAFKDVLKALGVVDLFTPEVADLSGIFESGNPAVTDVVHKTFLQVDEEGTEAAAATGIMLTMCSGFIRPVQQTYFRVDHPFMFFIKTNEPDVILFAGSVRRP</sequence>
<feature type="compositionally biased region" description="Basic and acidic residues" evidence="13">
    <location>
        <begin position="1"/>
        <end position="17"/>
    </location>
</feature>
<dbReference type="InterPro" id="IPR001878">
    <property type="entry name" value="Znf_CCHC"/>
</dbReference>
<evidence type="ECO:0000256" key="1">
    <source>
        <dbReference type="ARBA" id="ARBA00004141"/>
    </source>
</evidence>
<accession>A0A9D4QA50</accession>
<feature type="region of interest" description="Disordered" evidence="13">
    <location>
        <begin position="1"/>
        <end position="49"/>
    </location>
</feature>
<dbReference type="GO" id="GO:0008270">
    <property type="term" value="F:zinc ion binding"/>
    <property type="evidence" value="ECO:0007669"/>
    <property type="project" value="UniProtKB-KW"/>
</dbReference>
<dbReference type="Proteomes" id="UP000821837">
    <property type="component" value="Chromosome 11"/>
</dbReference>
<dbReference type="GO" id="GO:0016020">
    <property type="term" value="C:membrane"/>
    <property type="evidence" value="ECO:0007669"/>
    <property type="project" value="UniProtKB-SubCell"/>
</dbReference>
<dbReference type="EMBL" id="JABSTV010001247">
    <property type="protein sequence ID" value="KAH7972251.1"/>
    <property type="molecule type" value="Genomic_DNA"/>
</dbReference>
<dbReference type="InterPro" id="IPR036186">
    <property type="entry name" value="Serpin_sf"/>
</dbReference>
<dbReference type="CDD" id="cd00172">
    <property type="entry name" value="serpin"/>
    <property type="match status" value="1"/>
</dbReference>
<dbReference type="InterPro" id="IPR008952">
    <property type="entry name" value="Tetraspanin_EC2_sf"/>
</dbReference>
<evidence type="ECO:0000256" key="11">
    <source>
        <dbReference type="PROSITE-ProRule" id="PRU00047"/>
    </source>
</evidence>
<feature type="transmembrane region" description="Helical" evidence="14">
    <location>
        <begin position="503"/>
        <end position="526"/>
    </location>
</feature>
<reference evidence="16" key="1">
    <citation type="journal article" date="2020" name="Cell">
        <title>Large-Scale Comparative Analyses of Tick Genomes Elucidate Their Genetic Diversity and Vector Capacities.</title>
        <authorList>
            <consortium name="Tick Genome and Microbiome Consortium (TIGMIC)"/>
            <person name="Jia N."/>
            <person name="Wang J."/>
            <person name="Shi W."/>
            <person name="Du L."/>
            <person name="Sun Y."/>
            <person name="Zhan W."/>
            <person name="Jiang J.F."/>
            <person name="Wang Q."/>
            <person name="Zhang B."/>
            <person name="Ji P."/>
            <person name="Bell-Sakyi L."/>
            <person name="Cui X.M."/>
            <person name="Yuan T.T."/>
            <person name="Jiang B.G."/>
            <person name="Yang W.F."/>
            <person name="Lam T.T."/>
            <person name="Chang Q.C."/>
            <person name="Ding S.J."/>
            <person name="Wang X.J."/>
            <person name="Zhu J.G."/>
            <person name="Ruan X.D."/>
            <person name="Zhao L."/>
            <person name="Wei J.T."/>
            <person name="Ye R.Z."/>
            <person name="Que T.C."/>
            <person name="Du C.H."/>
            <person name="Zhou Y.H."/>
            <person name="Cheng J.X."/>
            <person name="Dai P.F."/>
            <person name="Guo W.B."/>
            <person name="Han X.H."/>
            <person name="Huang E.J."/>
            <person name="Li L.F."/>
            <person name="Wei W."/>
            <person name="Gao Y.C."/>
            <person name="Liu J.Z."/>
            <person name="Shao H.Z."/>
            <person name="Wang X."/>
            <person name="Wang C.C."/>
            <person name="Yang T.C."/>
            <person name="Huo Q.B."/>
            <person name="Li W."/>
            <person name="Chen H.Y."/>
            <person name="Chen S.E."/>
            <person name="Zhou L.G."/>
            <person name="Ni X.B."/>
            <person name="Tian J.H."/>
            <person name="Sheng Y."/>
            <person name="Liu T."/>
            <person name="Pan Y.S."/>
            <person name="Xia L.Y."/>
            <person name="Li J."/>
            <person name="Zhao F."/>
            <person name="Cao W.C."/>
        </authorList>
    </citation>
    <scope>NUCLEOTIDE SEQUENCE</scope>
    <source>
        <strain evidence="16">Rsan-2018</strain>
    </source>
</reference>
<dbReference type="PROSITE" id="PS50158">
    <property type="entry name" value="ZF_CCHC"/>
    <property type="match status" value="1"/>
</dbReference>
<feature type="compositionally biased region" description="Basic residues" evidence="13">
    <location>
        <begin position="300"/>
        <end position="310"/>
    </location>
</feature>
<dbReference type="Gene3D" id="3.30.497.10">
    <property type="entry name" value="Antithrombin, subunit I, domain 2"/>
    <property type="match status" value="1"/>
</dbReference>
<gene>
    <name evidence="16" type="ORF">HPB52_009901</name>
</gene>
<evidence type="ECO:0000256" key="7">
    <source>
        <dbReference type="ARBA" id="ARBA00022900"/>
    </source>
</evidence>
<dbReference type="InterPro" id="IPR023796">
    <property type="entry name" value="Serpin_dom"/>
</dbReference>
<evidence type="ECO:0000256" key="8">
    <source>
        <dbReference type="ARBA" id="ARBA00022989"/>
    </source>
</evidence>
<dbReference type="Pfam" id="PF00335">
    <property type="entry name" value="Tetraspanin"/>
    <property type="match status" value="1"/>
</dbReference>
<feature type="compositionally biased region" description="Basic and acidic residues" evidence="13">
    <location>
        <begin position="31"/>
        <end position="42"/>
    </location>
</feature>
<dbReference type="InterPro" id="IPR042185">
    <property type="entry name" value="Serpin_sf_2"/>
</dbReference>
<dbReference type="PANTHER" id="PTHR11461">
    <property type="entry name" value="SERINE PROTEASE INHIBITOR, SERPIN"/>
    <property type="match status" value="1"/>
</dbReference>
<keyword evidence="9 14" id="KW-0472">Membrane</keyword>
<comment type="caution">
    <text evidence="16">The sequence shown here is derived from an EMBL/GenBank/DDBJ whole genome shotgun (WGS) entry which is preliminary data.</text>
</comment>
<evidence type="ECO:0000256" key="13">
    <source>
        <dbReference type="SAM" id="MobiDB-lite"/>
    </source>
</evidence>
<reference evidence="16" key="2">
    <citation type="submission" date="2021-09" db="EMBL/GenBank/DDBJ databases">
        <authorList>
            <person name="Jia N."/>
            <person name="Wang J."/>
            <person name="Shi W."/>
            <person name="Du L."/>
            <person name="Sun Y."/>
            <person name="Zhan W."/>
            <person name="Jiang J."/>
            <person name="Wang Q."/>
            <person name="Zhang B."/>
            <person name="Ji P."/>
            <person name="Sakyi L.B."/>
            <person name="Cui X."/>
            <person name="Yuan T."/>
            <person name="Jiang B."/>
            <person name="Yang W."/>
            <person name="Lam T.T.-Y."/>
            <person name="Chang Q."/>
            <person name="Ding S."/>
            <person name="Wang X."/>
            <person name="Zhu J."/>
            <person name="Ruan X."/>
            <person name="Zhao L."/>
            <person name="Wei J."/>
            <person name="Que T."/>
            <person name="Du C."/>
            <person name="Cheng J."/>
            <person name="Dai P."/>
            <person name="Han X."/>
            <person name="Huang E."/>
            <person name="Gao Y."/>
            <person name="Liu J."/>
            <person name="Shao H."/>
            <person name="Ye R."/>
            <person name="Li L."/>
            <person name="Wei W."/>
            <person name="Wang X."/>
            <person name="Wang C."/>
            <person name="Huo Q."/>
            <person name="Li W."/>
            <person name="Guo W."/>
            <person name="Chen H."/>
            <person name="Chen S."/>
            <person name="Zhou L."/>
            <person name="Zhou L."/>
            <person name="Ni X."/>
            <person name="Tian J."/>
            <person name="Zhou Y."/>
            <person name="Sheng Y."/>
            <person name="Liu T."/>
            <person name="Pan Y."/>
            <person name="Xia L."/>
            <person name="Li J."/>
            <person name="Zhao F."/>
            <person name="Cao W."/>
        </authorList>
    </citation>
    <scope>NUCLEOTIDE SEQUENCE</scope>
    <source>
        <strain evidence="16">Rsan-2018</strain>
        <tissue evidence="16">Larvae</tissue>
    </source>
</reference>
<organism evidence="16 17">
    <name type="scientific">Rhipicephalus sanguineus</name>
    <name type="common">Brown dog tick</name>
    <name type="synonym">Ixodes sanguineus</name>
    <dbReference type="NCBI Taxonomy" id="34632"/>
    <lineage>
        <taxon>Eukaryota</taxon>
        <taxon>Metazoa</taxon>
        <taxon>Ecdysozoa</taxon>
        <taxon>Arthropoda</taxon>
        <taxon>Chelicerata</taxon>
        <taxon>Arachnida</taxon>
        <taxon>Acari</taxon>
        <taxon>Parasitiformes</taxon>
        <taxon>Ixodida</taxon>
        <taxon>Ixodoidea</taxon>
        <taxon>Ixodidae</taxon>
        <taxon>Rhipicephalinae</taxon>
        <taxon>Rhipicephalus</taxon>
        <taxon>Rhipicephalus</taxon>
    </lineage>
</organism>
<dbReference type="InterPro" id="IPR042178">
    <property type="entry name" value="Serpin_sf_1"/>
</dbReference>
<keyword evidence="8 14" id="KW-1133">Transmembrane helix</keyword>
<dbReference type="PANTHER" id="PTHR11461:SF211">
    <property type="entry name" value="GH10112P-RELATED"/>
    <property type="match status" value="1"/>
</dbReference>
<comment type="subcellular location">
    <subcellularLocation>
        <location evidence="1">Membrane</location>
        <topology evidence="1">Multi-pass membrane protein</topology>
    </subcellularLocation>
    <subcellularLocation>
        <location evidence="2">Secreted</location>
    </subcellularLocation>
</comment>
<comment type="similarity">
    <text evidence="3 12">Belongs to the serpin family.</text>
</comment>